<dbReference type="SUPFAM" id="SSF56731">
    <property type="entry name" value="DNA primase core"/>
    <property type="match status" value="1"/>
</dbReference>
<evidence type="ECO:0000256" key="6">
    <source>
        <dbReference type="ARBA" id="ARBA00022723"/>
    </source>
</evidence>
<keyword evidence="4" id="KW-0548">Nucleotidyltransferase</keyword>
<evidence type="ECO:0000313" key="12">
    <source>
        <dbReference type="Proteomes" id="UP001210720"/>
    </source>
</evidence>
<dbReference type="InterPro" id="IPR036977">
    <property type="entry name" value="DNA_primase_Znf_CHC2"/>
</dbReference>
<evidence type="ECO:0000256" key="5">
    <source>
        <dbReference type="ARBA" id="ARBA00022705"/>
    </source>
</evidence>
<evidence type="ECO:0000256" key="1">
    <source>
        <dbReference type="ARBA" id="ARBA00022478"/>
    </source>
</evidence>
<evidence type="ECO:0000256" key="9">
    <source>
        <dbReference type="ARBA" id="ARBA00023163"/>
    </source>
</evidence>
<dbReference type="InterPro" id="IPR006171">
    <property type="entry name" value="TOPRIM_dom"/>
</dbReference>
<comment type="caution">
    <text evidence="11">The sequence shown here is derived from an EMBL/GenBank/DDBJ whole genome shotgun (WGS) entry which is preliminary data.</text>
</comment>
<dbReference type="SMART" id="SM00493">
    <property type="entry name" value="TOPRIM"/>
    <property type="match status" value="1"/>
</dbReference>
<dbReference type="RefSeq" id="WP_271434121.1">
    <property type="nucleotide sequence ID" value="NZ_JAQIOY010000012.1"/>
</dbReference>
<evidence type="ECO:0000259" key="10">
    <source>
        <dbReference type="PROSITE" id="PS50880"/>
    </source>
</evidence>
<dbReference type="InterPro" id="IPR034151">
    <property type="entry name" value="TOPRIM_DnaG_bac"/>
</dbReference>
<dbReference type="PANTHER" id="PTHR30313:SF2">
    <property type="entry name" value="DNA PRIMASE"/>
    <property type="match status" value="1"/>
</dbReference>
<reference evidence="11 12" key="1">
    <citation type="submission" date="2023-01" db="EMBL/GenBank/DDBJ databases">
        <title>Thalassococcus onchidii sp. nov., isolated from a marine invertebrate from the South China Sea.</title>
        <authorList>
            <person name="Xu S."/>
            <person name="Liu Z."/>
            <person name="Xu Y."/>
        </authorList>
    </citation>
    <scope>NUCLEOTIDE SEQUENCE [LARGE SCALE GENOMIC DNA]</scope>
    <source>
        <strain evidence="11 12">KCTC 32084</strain>
    </source>
</reference>
<dbReference type="InterPro" id="IPR050219">
    <property type="entry name" value="DnaG_primase"/>
</dbReference>
<dbReference type="Gene3D" id="3.90.580.10">
    <property type="entry name" value="Zinc finger, CHC2-type domain"/>
    <property type="match status" value="1"/>
</dbReference>
<sequence>MNKVNPQPPRLESRHLDEIRASIDWPTMFAALGLRKCEKKSKQNDWWAYSPFHDEMTPSFHMGPGGLWYDFSIGEGGGPIELIQRMEGGNCYEAGRIILERRWATASIDLAQPVTQTRQRTQARAAHAVAPDCAGGAPRNAPIRQDLLKMCAYHDTIAARGISEETCDLLGIGFLPQGRSPLKDRIVFQVADARAVSQDDRRTRVILSHLGRSIEDAEPKYLFYQGFHKSDELYAQELIWLHEDAADQIQETGTIILTEGPFDVAKAVEAGLRNVVGSFGASLSDAQADKLKTMADARGAKRVRIAFDRDDAGRTGAKKAAQTLRKAGLEAEIFDWDAPVGRNRQGDVYLPTSVQDLADFSTEQLQWLRQRRLL</sequence>
<accession>A0ABT4XXU1</accession>
<dbReference type="PANTHER" id="PTHR30313">
    <property type="entry name" value="DNA PRIMASE"/>
    <property type="match status" value="1"/>
</dbReference>
<protein>
    <submittedName>
        <fullName evidence="11">Toprim domain-containing protein</fullName>
    </submittedName>
</protein>
<evidence type="ECO:0000256" key="4">
    <source>
        <dbReference type="ARBA" id="ARBA00022695"/>
    </source>
</evidence>
<dbReference type="SUPFAM" id="SSF57783">
    <property type="entry name" value="Zinc beta-ribbon"/>
    <property type="match status" value="1"/>
</dbReference>
<keyword evidence="2" id="KW-0639">Primosome</keyword>
<keyword evidence="9" id="KW-0804">Transcription</keyword>
<keyword evidence="3" id="KW-0808">Transferase</keyword>
<keyword evidence="5" id="KW-0235">DNA replication</keyword>
<gene>
    <name evidence="11" type="ORF">PFY00_18685</name>
</gene>
<dbReference type="CDD" id="cd03364">
    <property type="entry name" value="TOPRIM_DnaG_primases"/>
    <property type="match status" value="1"/>
</dbReference>
<name>A0ABT4XXU1_9RHOB</name>
<keyword evidence="12" id="KW-1185">Reference proteome</keyword>
<keyword evidence="6" id="KW-0479">Metal-binding</keyword>
<keyword evidence="7" id="KW-0863">Zinc-finger</keyword>
<evidence type="ECO:0000256" key="2">
    <source>
        <dbReference type="ARBA" id="ARBA00022515"/>
    </source>
</evidence>
<feature type="domain" description="Toprim" evidence="10">
    <location>
        <begin position="253"/>
        <end position="339"/>
    </location>
</feature>
<proteinExistence type="predicted"/>
<keyword evidence="1" id="KW-0240">DNA-directed RNA polymerase</keyword>
<evidence type="ECO:0000256" key="3">
    <source>
        <dbReference type="ARBA" id="ARBA00022679"/>
    </source>
</evidence>
<dbReference type="Pfam" id="PF01807">
    <property type="entry name" value="Zn_ribbon_DnaG"/>
    <property type="match status" value="1"/>
</dbReference>
<dbReference type="PROSITE" id="PS50880">
    <property type="entry name" value="TOPRIM"/>
    <property type="match status" value="1"/>
</dbReference>
<dbReference type="EMBL" id="JAQIOY010000012">
    <property type="protein sequence ID" value="MDA7426766.1"/>
    <property type="molecule type" value="Genomic_DNA"/>
</dbReference>
<evidence type="ECO:0000256" key="8">
    <source>
        <dbReference type="ARBA" id="ARBA00022833"/>
    </source>
</evidence>
<organism evidence="11 12">
    <name type="scientific">Thalassococcus lentus</name>
    <dbReference type="NCBI Taxonomy" id="1210524"/>
    <lineage>
        <taxon>Bacteria</taxon>
        <taxon>Pseudomonadati</taxon>
        <taxon>Pseudomonadota</taxon>
        <taxon>Alphaproteobacteria</taxon>
        <taxon>Rhodobacterales</taxon>
        <taxon>Roseobacteraceae</taxon>
        <taxon>Thalassococcus</taxon>
    </lineage>
</organism>
<evidence type="ECO:0000256" key="7">
    <source>
        <dbReference type="ARBA" id="ARBA00022771"/>
    </source>
</evidence>
<evidence type="ECO:0000313" key="11">
    <source>
        <dbReference type="EMBL" id="MDA7426766.1"/>
    </source>
</evidence>
<dbReference type="InterPro" id="IPR002694">
    <property type="entry name" value="Znf_CHC2"/>
</dbReference>
<dbReference type="Pfam" id="PF13662">
    <property type="entry name" value="Toprim_4"/>
    <property type="match status" value="1"/>
</dbReference>
<keyword evidence="8" id="KW-0862">Zinc</keyword>
<dbReference type="Proteomes" id="UP001210720">
    <property type="component" value="Unassembled WGS sequence"/>
</dbReference>
<dbReference type="SMART" id="SM00400">
    <property type="entry name" value="ZnF_CHCC"/>
    <property type="match status" value="1"/>
</dbReference>
<dbReference type="Gene3D" id="3.40.1360.10">
    <property type="match status" value="1"/>
</dbReference>